<feature type="transmembrane region" description="Helical" evidence="1">
    <location>
        <begin position="221"/>
        <end position="242"/>
    </location>
</feature>
<proteinExistence type="predicted"/>
<keyword evidence="2" id="KW-0762">Sugar transport</keyword>
<evidence type="ECO:0000313" key="2">
    <source>
        <dbReference type="EMBL" id="KRK24957.1"/>
    </source>
</evidence>
<keyword evidence="2" id="KW-0813">Transport</keyword>
<comment type="caution">
    <text evidence="2">The sequence shown here is derived from an EMBL/GenBank/DDBJ whole genome shotgun (WGS) entry which is preliminary data.</text>
</comment>
<protein>
    <submittedName>
        <fullName evidence="2">Abc-type sugar transport system, permease component</fullName>
    </submittedName>
</protein>
<evidence type="ECO:0000256" key="1">
    <source>
        <dbReference type="SAM" id="Phobius"/>
    </source>
</evidence>
<dbReference type="AlphaFoldDB" id="A0A837R9E3"/>
<dbReference type="RefSeq" id="WP_056952721.1">
    <property type="nucleotide sequence ID" value="NZ_AZCU01000009.1"/>
</dbReference>
<sequence>MNYLFSPIFTTVIKRKEAWLCVGFSIFPLLLLVVDLFSTNFMQLSAPKGSMSFLEFFGAVESVQYQLTLPIIAFIYLVISCFHDEIASGKMFLFKDIKRSKILNAKISSVLSIYFIYFILTFVASLITYYMHLIHMSYTSGAFLPAHLADLQYVIISVAGIFTVTQLCLLISVASSIKLGNSLTMLIGIVFALVSFIAPSLKGLKYFLPNGYSGLVGKIGFGTSLAMILLLFLIYALIIYIFSNRSFKKMEY</sequence>
<feature type="transmembrane region" description="Helical" evidence="1">
    <location>
        <begin position="20"/>
        <end position="43"/>
    </location>
</feature>
<accession>A0A837R9E3</accession>
<gene>
    <name evidence="2" type="ORF">FD24_GL003389</name>
</gene>
<name>A0A837R9E3_LACPE</name>
<feature type="transmembrane region" description="Helical" evidence="1">
    <location>
        <begin position="183"/>
        <end position="201"/>
    </location>
</feature>
<keyword evidence="1" id="KW-0472">Membrane</keyword>
<organism evidence="2 3">
    <name type="scientific">Lactiplantibacillus pentosus DSM 20314</name>
    <dbReference type="NCBI Taxonomy" id="1423791"/>
    <lineage>
        <taxon>Bacteria</taxon>
        <taxon>Bacillati</taxon>
        <taxon>Bacillota</taxon>
        <taxon>Bacilli</taxon>
        <taxon>Lactobacillales</taxon>
        <taxon>Lactobacillaceae</taxon>
        <taxon>Lactiplantibacillus</taxon>
    </lineage>
</organism>
<feature type="transmembrane region" description="Helical" evidence="1">
    <location>
        <begin position="103"/>
        <end position="131"/>
    </location>
</feature>
<reference evidence="2 3" key="1">
    <citation type="journal article" date="2015" name="Genome Announc.">
        <title>Expanding the biotechnology potential of lactobacilli through comparative genomics of 213 strains and associated genera.</title>
        <authorList>
            <person name="Sun Z."/>
            <person name="Harris H.M."/>
            <person name="McCann A."/>
            <person name="Guo C."/>
            <person name="Argimon S."/>
            <person name="Zhang W."/>
            <person name="Yang X."/>
            <person name="Jeffery I.B."/>
            <person name="Cooney J.C."/>
            <person name="Kagawa T.F."/>
            <person name="Liu W."/>
            <person name="Song Y."/>
            <person name="Salvetti E."/>
            <person name="Wrobel A."/>
            <person name="Rasinkangas P."/>
            <person name="Parkhill J."/>
            <person name="Rea M.C."/>
            <person name="O'Sullivan O."/>
            <person name="Ritari J."/>
            <person name="Douillard F.P."/>
            <person name="Paul Ross R."/>
            <person name="Yang R."/>
            <person name="Briner A.E."/>
            <person name="Felis G.E."/>
            <person name="de Vos W.M."/>
            <person name="Barrangou R."/>
            <person name="Klaenhammer T.R."/>
            <person name="Caufield P.W."/>
            <person name="Cui Y."/>
            <person name="Zhang H."/>
            <person name="O'Toole P.W."/>
        </authorList>
    </citation>
    <scope>NUCLEOTIDE SEQUENCE [LARGE SCALE GENOMIC DNA]</scope>
    <source>
        <strain evidence="2 3">DSM 20314</strain>
    </source>
</reference>
<dbReference type="EMBL" id="AZCU01000009">
    <property type="protein sequence ID" value="KRK24957.1"/>
    <property type="molecule type" value="Genomic_DNA"/>
</dbReference>
<feature type="transmembrane region" description="Helical" evidence="1">
    <location>
        <begin position="151"/>
        <end position="171"/>
    </location>
</feature>
<keyword evidence="1" id="KW-0812">Transmembrane</keyword>
<keyword evidence="1" id="KW-1133">Transmembrane helix</keyword>
<feature type="transmembrane region" description="Helical" evidence="1">
    <location>
        <begin position="63"/>
        <end position="82"/>
    </location>
</feature>
<dbReference type="Proteomes" id="UP000051020">
    <property type="component" value="Unassembled WGS sequence"/>
</dbReference>
<evidence type="ECO:0000313" key="3">
    <source>
        <dbReference type="Proteomes" id="UP000051020"/>
    </source>
</evidence>
<dbReference type="GeneID" id="49394656"/>